<evidence type="ECO:0000256" key="9">
    <source>
        <dbReference type="ARBA" id="ARBA00023015"/>
    </source>
</evidence>
<feature type="coiled-coil region" evidence="13">
    <location>
        <begin position="137"/>
        <end position="164"/>
    </location>
</feature>
<dbReference type="PROSITE" id="PS50863">
    <property type="entry name" value="B3"/>
    <property type="match status" value="1"/>
</dbReference>
<organism evidence="17 18">
    <name type="scientific">Arabidopsis arenosa</name>
    <name type="common">Sand rock-cress</name>
    <name type="synonym">Cardaminopsis arenosa</name>
    <dbReference type="NCBI Taxonomy" id="38785"/>
    <lineage>
        <taxon>Eukaryota</taxon>
        <taxon>Viridiplantae</taxon>
        <taxon>Streptophyta</taxon>
        <taxon>Embryophyta</taxon>
        <taxon>Tracheophyta</taxon>
        <taxon>Spermatophyta</taxon>
        <taxon>Magnoliopsida</taxon>
        <taxon>eudicotyledons</taxon>
        <taxon>Gunneridae</taxon>
        <taxon>Pentapetalae</taxon>
        <taxon>rosids</taxon>
        <taxon>malvids</taxon>
        <taxon>Brassicales</taxon>
        <taxon>Brassicaceae</taxon>
        <taxon>Camelineae</taxon>
        <taxon>Arabidopsis</taxon>
    </lineage>
</organism>
<comment type="similarity">
    <text evidence="4">Belongs to the AP2/ERF transcription factor family. RAV subfamily.</text>
</comment>
<evidence type="ECO:0000256" key="8">
    <source>
        <dbReference type="ARBA" id="ARBA00022946"/>
    </source>
</evidence>
<evidence type="ECO:0000256" key="13">
    <source>
        <dbReference type="SAM" id="Coils"/>
    </source>
</evidence>
<keyword evidence="8" id="KW-0809">Transit peptide</keyword>
<dbReference type="GO" id="GO:0009507">
    <property type="term" value="C:chloroplast"/>
    <property type="evidence" value="ECO:0007669"/>
    <property type="project" value="UniProtKB-SubCell"/>
</dbReference>
<dbReference type="SMART" id="SM01019">
    <property type="entry name" value="B3"/>
    <property type="match status" value="1"/>
</dbReference>
<dbReference type="SUPFAM" id="SSF101936">
    <property type="entry name" value="DNA-binding pseudobarrel domain"/>
    <property type="match status" value="1"/>
</dbReference>
<name>A0A8S1ZLX5_ARAAE</name>
<reference evidence="17" key="1">
    <citation type="submission" date="2021-01" db="EMBL/GenBank/DDBJ databases">
        <authorList>
            <person name="Bezrukov I."/>
        </authorList>
    </citation>
    <scope>NUCLEOTIDE SEQUENCE</scope>
</reference>
<evidence type="ECO:0000313" key="17">
    <source>
        <dbReference type="EMBL" id="CAE5959896.1"/>
    </source>
</evidence>
<dbReference type="Gene3D" id="2.40.330.10">
    <property type="entry name" value="DNA-binding pseudobarrel domain"/>
    <property type="match status" value="1"/>
</dbReference>
<keyword evidence="7" id="KW-0936">Ethylene signaling pathway</keyword>
<keyword evidence="18" id="KW-1185">Reference proteome</keyword>
<evidence type="ECO:0000256" key="11">
    <source>
        <dbReference type="ARBA" id="ARBA00023163"/>
    </source>
</evidence>
<dbReference type="GO" id="GO:0003677">
    <property type="term" value="F:DNA binding"/>
    <property type="evidence" value="ECO:0007669"/>
    <property type="project" value="UniProtKB-KW"/>
</dbReference>
<keyword evidence="5" id="KW-0150">Chloroplast</keyword>
<evidence type="ECO:0000256" key="2">
    <source>
        <dbReference type="ARBA" id="ARBA00004229"/>
    </source>
</evidence>
<gene>
    <name evidence="17" type="ORF">AARE701A_LOCUS3374</name>
</gene>
<accession>A0A8S1ZLX5</accession>
<dbReference type="GO" id="GO:0005634">
    <property type="term" value="C:nucleus"/>
    <property type="evidence" value="ECO:0007669"/>
    <property type="project" value="UniProtKB-SubCell"/>
</dbReference>
<dbReference type="Pfam" id="PF02362">
    <property type="entry name" value="B3"/>
    <property type="match status" value="1"/>
</dbReference>
<evidence type="ECO:0000256" key="5">
    <source>
        <dbReference type="ARBA" id="ARBA00022528"/>
    </source>
</evidence>
<feature type="region of interest" description="Disordered" evidence="14">
    <location>
        <begin position="36"/>
        <end position="56"/>
    </location>
</feature>
<dbReference type="InterPro" id="IPR001471">
    <property type="entry name" value="AP2/ERF_dom"/>
</dbReference>
<feature type="domain" description="AP2/ERF" evidence="16">
    <location>
        <begin position="599"/>
        <end position="656"/>
    </location>
</feature>
<dbReference type="Proteomes" id="UP000682877">
    <property type="component" value="Chromosome 1"/>
</dbReference>
<keyword evidence="10" id="KW-0238">DNA-binding</keyword>
<dbReference type="CDD" id="cd10017">
    <property type="entry name" value="B3_DNA"/>
    <property type="match status" value="1"/>
</dbReference>
<evidence type="ECO:0000256" key="4">
    <source>
        <dbReference type="ARBA" id="ARBA00009089"/>
    </source>
</evidence>
<dbReference type="AlphaFoldDB" id="A0A8S1ZLX5"/>
<evidence type="ECO:0000259" key="15">
    <source>
        <dbReference type="PROSITE" id="PS50863"/>
    </source>
</evidence>
<keyword evidence="13" id="KW-0175">Coiled coil</keyword>
<evidence type="ECO:0000256" key="1">
    <source>
        <dbReference type="ARBA" id="ARBA00004123"/>
    </source>
</evidence>
<evidence type="ECO:0000259" key="16">
    <source>
        <dbReference type="PROSITE" id="PS51032"/>
    </source>
</evidence>
<keyword evidence="11" id="KW-0804">Transcription</keyword>
<dbReference type="FunFam" id="3.30.730.10:FF:000008">
    <property type="entry name" value="AP2 domain-containing protein RAP2.8"/>
    <property type="match status" value="1"/>
</dbReference>
<evidence type="ECO:0000256" key="10">
    <source>
        <dbReference type="ARBA" id="ARBA00023125"/>
    </source>
</evidence>
<evidence type="ECO:0000256" key="7">
    <source>
        <dbReference type="ARBA" id="ARBA00022745"/>
    </source>
</evidence>
<dbReference type="InterPro" id="IPR015300">
    <property type="entry name" value="DNA-bd_pseudobarrel_sf"/>
</dbReference>
<comment type="subcellular location">
    <subcellularLocation>
        <location evidence="1">Nucleus</location>
    </subcellularLocation>
    <subcellularLocation>
        <location evidence="2">Plastid</location>
        <location evidence="2">Chloroplast</location>
    </subcellularLocation>
</comment>
<protein>
    <submittedName>
        <fullName evidence="17">Uncharacterized protein</fullName>
    </submittedName>
</protein>
<dbReference type="InterPro" id="IPR016177">
    <property type="entry name" value="DNA-bd_dom_sf"/>
</dbReference>
<dbReference type="PANTHER" id="PTHR36719">
    <property type="entry name" value="OS01G0676200 PROTEIN"/>
    <property type="match status" value="1"/>
</dbReference>
<dbReference type="CDD" id="cd00018">
    <property type="entry name" value="AP2"/>
    <property type="match status" value="1"/>
</dbReference>
<comment type="similarity">
    <text evidence="3">Belongs to the PAP/fibrillin family.</text>
</comment>
<evidence type="ECO:0000256" key="6">
    <source>
        <dbReference type="ARBA" id="ARBA00022640"/>
    </source>
</evidence>
<dbReference type="PROSITE" id="PS51032">
    <property type="entry name" value="AP2_ERF"/>
    <property type="match status" value="1"/>
</dbReference>
<evidence type="ECO:0000256" key="3">
    <source>
        <dbReference type="ARBA" id="ARBA00005845"/>
    </source>
</evidence>
<keyword evidence="12" id="KW-0539">Nucleus</keyword>
<feature type="domain" description="TF-B3" evidence="15">
    <location>
        <begin position="733"/>
        <end position="843"/>
    </location>
</feature>
<dbReference type="GO" id="GO:0003700">
    <property type="term" value="F:DNA-binding transcription factor activity"/>
    <property type="evidence" value="ECO:0007669"/>
    <property type="project" value="InterPro"/>
</dbReference>
<dbReference type="InterPro" id="IPR006843">
    <property type="entry name" value="PAP/fibrillin_dom"/>
</dbReference>
<evidence type="ECO:0000256" key="14">
    <source>
        <dbReference type="SAM" id="MobiDB-lite"/>
    </source>
</evidence>
<dbReference type="Pfam" id="PF04755">
    <property type="entry name" value="PAP_fibrillin"/>
    <property type="match status" value="1"/>
</dbReference>
<proteinExistence type="inferred from homology"/>
<dbReference type="GO" id="GO:0009873">
    <property type="term" value="P:ethylene-activated signaling pathway"/>
    <property type="evidence" value="ECO:0007669"/>
    <property type="project" value="UniProtKB-KW"/>
</dbReference>
<dbReference type="PANTHER" id="PTHR36719:SF1">
    <property type="entry name" value="PROTEIN CHLORORESPIRATORY REDUCTION 41, CHLOROPLASTIC"/>
    <property type="match status" value="1"/>
</dbReference>
<evidence type="ECO:0000313" key="18">
    <source>
        <dbReference type="Proteomes" id="UP000682877"/>
    </source>
</evidence>
<dbReference type="SMART" id="SM00380">
    <property type="entry name" value="AP2"/>
    <property type="match status" value="1"/>
</dbReference>
<dbReference type="SUPFAM" id="SSF54171">
    <property type="entry name" value="DNA-binding domain"/>
    <property type="match status" value="1"/>
</dbReference>
<dbReference type="Gene3D" id="3.30.730.10">
    <property type="entry name" value="AP2/ERF domain"/>
    <property type="match status" value="1"/>
</dbReference>
<dbReference type="EMBL" id="LR999451">
    <property type="protein sequence ID" value="CAE5959896.1"/>
    <property type="molecule type" value="Genomic_DNA"/>
</dbReference>
<keyword evidence="6" id="KW-0934">Plastid</keyword>
<dbReference type="InterPro" id="IPR036955">
    <property type="entry name" value="AP2/ERF_dom_sf"/>
</dbReference>
<evidence type="ECO:0000256" key="12">
    <source>
        <dbReference type="ARBA" id="ARBA00023242"/>
    </source>
</evidence>
<keyword evidence="9" id="KW-0805">Transcription regulation</keyword>
<sequence>MASTSTFLLLQSLTSTNLHITVPIRTYSFGRRTTKFSTKCSSKPEPKDQFLDLTPAPESINTTSAEKFPIEKRRRSEIIRDRTQRGIEKPEPPNFEIGWKRTKEINLEKPKGYVIMDFLEKFEALMAREFGSKELLAKAGEIVAERAREEAEVLRDEGKVEERMVTELSRVLKLMEMDLAMVKASVKEETLSQRIEQARARTLRISCSSSSTVTGQTQQSSFNDAELKLIDALIGIQGRGKSASPGQLNDVESAVKVLEGLEGIQNPTDSDLIEGRWRLMFTTRPGTASPIQRTFTGVDVFTVFQDVYLKTTNDPRVSNIVKFSDFIGELKVEAAASIKDGKRVLFRFDRAAFSLKFLPFKVPYPVPFRLLGDEAKGWLDTTYLSPSGNLRISRGNKGTTFVLQKETVPRQKLLATISQDKGVAEAIDDFLATNSNPAEDDYELLEGSWQMIWSSQMFTDSWIENAANGLMGRQIIEKDGRIKFEVNIIPAFRFSMKGKFIKSESSTYNLKMDDAAIIGGAFGYPVDITNNIELKILYTDEKLRISRGFDNIIFMSYEAKTTTETSGSSDSVLHLTKRMKPTGLTATTIKPALSNTTTKYKGVVQQQNGHWGAQIYADHRRIWLGTFKSAPEAAAAYDSASIKLRSFDANSHRNFPWSDFTVHEPDFQECYSTEAVLNMIRDGSYQHKFRDFLRIRSQIVANINIVGTKQVRGGGGGGGDQESSKCFSCTQLFQKELTPSDVGKLNRLVIPKKYAVKYMPFISDDQSEKETSEGVEDVEVVFYDRAMRQWKFRYCYWRSSQSFVFTRGWNGFVKEKNLKEKDIIVFYTCDVPSNVKTLEGQSKNFLMIDVHYFSGNGFVVPEEVNKTVHESSDEEMKTETLFSSKLEEETKSEEKKGGFMLFGVRIQ</sequence>
<dbReference type="InterPro" id="IPR053351">
    <property type="entry name" value="Chloroplast_NDH_Assembly"/>
</dbReference>
<dbReference type="InterPro" id="IPR003340">
    <property type="entry name" value="B3_DNA-bd"/>
</dbReference>